<proteinExistence type="predicted"/>
<evidence type="ECO:0000313" key="4">
    <source>
        <dbReference type="Proteomes" id="UP001233673"/>
    </source>
</evidence>
<dbReference type="Pfam" id="PF07885">
    <property type="entry name" value="Ion_trans_2"/>
    <property type="match status" value="1"/>
</dbReference>
<feature type="transmembrane region" description="Helical" evidence="1">
    <location>
        <begin position="60"/>
        <end position="87"/>
    </location>
</feature>
<reference evidence="4" key="1">
    <citation type="submission" date="2023-05" db="EMBL/GenBank/DDBJ databases">
        <title>Draft genome of Pseudofrankia sp. BMG5.37.</title>
        <authorList>
            <person name="Gtari M."/>
            <person name="Ghodhbane F."/>
            <person name="Sbissi I."/>
        </authorList>
    </citation>
    <scope>NUCLEOTIDE SEQUENCE [LARGE SCALE GENOMIC DNA]</scope>
    <source>
        <strain evidence="4">BMG 814</strain>
    </source>
</reference>
<sequence>MAGWLGWLVTVAGAAVTVLTLRDIFRTLWYPSGQGDLSSHVMRLVWRLGRRRRRAGASGILTGPLALAGVIAVWLLLLVLGGALLYAPHLPEGFAFSSSLDRAERGGVLDAVYVSMVTVATLGFGDVLPTAAWLRIAVPLQAVFGFALLTASVTWVLQVYPALIRRRSLAVRLSLLRRSATAGLLDDPGSASAATLLDGLSAQVVQARVDLTEYAETYYFREGSTDASLPAQLGVAVDLVAAGRAAPRQDVRVAAEVLDTALGDLARIIDEQFLGTGQSAAEVLRRYADDHHQDQRRWDPPRRGR</sequence>
<feature type="transmembrane region" description="Helical" evidence="1">
    <location>
        <begin position="107"/>
        <end position="124"/>
    </location>
</feature>
<feature type="domain" description="Potassium channel" evidence="2">
    <location>
        <begin position="88"/>
        <end position="158"/>
    </location>
</feature>
<keyword evidence="1" id="KW-1133">Transmembrane helix</keyword>
<keyword evidence="3" id="KW-0407">Ion channel</keyword>
<accession>A0ABT9I966</accession>
<evidence type="ECO:0000313" key="3">
    <source>
        <dbReference type="EMBL" id="MDP5182116.1"/>
    </source>
</evidence>
<name>A0ABT9I966_9ACTN</name>
<protein>
    <submittedName>
        <fullName evidence="3">Potassium channel family protein</fullName>
    </submittedName>
</protein>
<dbReference type="Proteomes" id="UP001233673">
    <property type="component" value="Unassembled WGS sequence"/>
</dbReference>
<keyword evidence="1" id="KW-0472">Membrane</keyword>
<evidence type="ECO:0000256" key="1">
    <source>
        <dbReference type="SAM" id="Phobius"/>
    </source>
</evidence>
<gene>
    <name evidence="3" type="ORF">QOZ88_05660</name>
</gene>
<feature type="transmembrane region" description="Helical" evidence="1">
    <location>
        <begin position="6"/>
        <end position="25"/>
    </location>
</feature>
<feature type="transmembrane region" description="Helical" evidence="1">
    <location>
        <begin position="136"/>
        <end position="157"/>
    </location>
</feature>
<dbReference type="RefSeq" id="WP_305998821.1">
    <property type="nucleotide sequence ID" value="NZ_JASNFN010000004.1"/>
</dbReference>
<dbReference type="Gene3D" id="1.10.287.70">
    <property type="match status" value="1"/>
</dbReference>
<dbReference type="InterPro" id="IPR013099">
    <property type="entry name" value="K_chnl_dom"/>
</dbReference>
<comment type="caution">
    <text evidence="3">The sequence shown here is derived from an EMBL/GenBank/DDBJ whole genome shotgun (WGS) entry which is preliminary data.</text>
</comment>
<keyword evidence="3" id="KW-0406">Ion transport</keyword>
<dbReference type="SUPFAM" id="SSF81324">
    <property type="entry name" value="Voltage-gated potassium channels"/>
    <property type="match status" value="1"/>
</dbReference>
<organism evidence="3 4">
    <name type="scientific">Blastococcus carthaginiensis</name>
    <dbReference type="NCBI Taxonomy" id="3050034"/>
    <lineage>
        <taxon>Bacteria</taxon>
        <taxon>Bacillati</taxon>
        <taxon>Actinomycetota</taxon>
        <taxon>Actinomycetes</taxon>
        <taxon>Geodermatophilales</taxon>
        <taxon>Geodermatophilaceae</taxon>
        <taxon>Blastococcus</taxon>
    </lineage>
</organism>
<keyword evidence="1" id="KW-0812">Transmembrane</keyword>
<dbReference type="EMBL" id="JASNFN010000004">
    <property type="protein sequence ID" value="MDP5182116.1"/>
    <property type="molecule type" value="Genomic_DNA"/>
</dbReference>
<keyword evidence="4" id="KW-1185">Reference proteome</keyword>
<evidence type="ECO:0000259" key="2">
    <source>
        <dbReference type="Pfam" id="PF07885"/>
    </source>
</evidence>
<keyword evidence="3" id="KW-0813">Transport</keyword>
<dbReference type="GO" id="GO:0034220">
    <property type="term" value="P:monoatomic ion transmembrane transport"/>
    <property type="evidence" value="ECO:0007669"/>
    <property type="project" value="UniProtKB-KW"/>
</dbReference>